<dbReference type="PANTHER" id="PTHR36172:SF1">
    <property type="entry name" value="RESOLVASE-RELATED"/>
    <property type="match status" value="1"/>
</dbReference>
<dbReference type="Proteomes" id="UP000002620">
    <property type="component" value="Chromosome"/>
</dbReference>
<dbReference type="STRING" id="429009.Adeg_1449"/>
<dbReference type="PROSITE" id="PS00397">
    <property type="entry name" value="RECOMBINASES_1"/>
    <property type="match status" value="1"/>
</dbReference>
<dbReference type="EMBL" id="CP001785">
    <property type="protein sequence ID" value="ACX52546.1"/>
    <property type="molecule type" value="Genomic_DNA"/>
</dbReference>
<evidence type="ECO:0000256" key="3">
    <source>
        <dbReference type="ARBA" id="ARBA00023172"/>
    </source>
</evidence>
<dbReference type="HOGENOM" id="CLU_082093_0_1_9"/>
<gene>
    <name evidence="8" type="ordered locus">Adeg_1449</name>
</gene>
<reference evidence="8 9" key="1">
    <citation type="submission" date="2009-10" db="EMBL/GenBank/DDBJ databases">
        <title>Complete sequence of chromosome of Ammonifex degensii KC4.</title>
        <authorList>
            <consortium name="US DOE Joint Genome Institute"/>
            <person name="Kerfeld C."/>
            <person name="Goodner B."/>
            <person name="Huber H."/>
            <person name="Stetter K."/>
            <person name="Lucas S."/>
            <person name="Copeland A."/>
            <person name="Lapidus A."/>
            <person name="Glavina del Rio T."/>
            <person name="Dalin E."/>
            <person name="Tice H."/>
            <person name="Bruce D."/>
            <person name="Goodwin L."/>
            <person name="Pitluck S."/>
            <person name="Saunders E."/>
            <person name="Brettin T."/>
            <person name="Detter J.C."/>
            <person name="Han C."/>
            <person name="Larimer F."/>
            <person name="Land M."/>
            <person name="Hauser L."/>
            <person name="Kyrpides N."/>
            <person name="Ovchinnikova G."/>
            <person name="Richardson P."/>
        </authorList>
    </citation>
    <scope>NUCLEOTIDE SEQUENCE [LARGE SCALE GENOMIC DNA]</scope>
    <source>
        <strain evidence="9">DSM 10501 / KC4</strain>
    </source>
</reference>
<dbReference type="Gene3D" id="1.10.287.2170">
    <property type="match status" value="1"/>
</dbReference>
<dbReference type="InterPro" id="IPR051491">
    <property type="entry name" value="Recombinase/Transposase-rel"/>
</dbReference>
<evidence type="ECO:0000259" key="7">
    <source>
        <dbReference type="PROSITE" id="PS51736"/>
    </source>
</evidence>
<dbReference type="NCBIfam" id="NF033518">
    <property type="entry name" value="transpos_IS607"/>
    <property type="match status" value="1"/>
</dbReference>
<evidence type="ECO:0000256" key="2">
    <source>
        <dbReference type="ARBA" id="ARBA00023125"/>
    </source>
</evidence>
<evidence type="ECO:0000256" key="4">
    <source>
        <dbReference type="PIRSR" id="PIRSR606118-50"/>
    </source>
</evidence>
<accession>C9R8B7</accession>
<dbReference type="Gene3D" id="1.10.1660.10">
    <property type="match status" value="1"/>
</dbReference>
<dbReference type="SMART" id="SM00857">
    <property type="entry name" value="Resolvase"/>
    <property type="match status" value="1"/>
</dbReference>
<evidence type="ECO:0000256" key="5">
    <source>
        <dbReference type="PROSITE-ProRule" id="PRU10137"/>
    </source>
</evidence>
<dbReference type="eggNOG" id="COG2452">
    <property type="taxonomic scope" value="Bacteria"/>
</dbReference>
<dbReference type="InterPro" id="IPR006119">
    <property type="entry name" value="Resolv_N"/>
</dbReference>
<dbReference type="GO" id="GO:0006355">
    <property type="term" value="P:regulation of DNA-templated transcription"/>
    <property type="evidence" value="ECO:0007669"/>
    <property type="project" value="InterPro"/>
</dbReference>
<evidence type="ECO:0000313" key="8">
    <source>
        <dbReference type="EMBL" id="ACX52546.1"/>
    </source>
</evidence>
<dbReference type="InterPro" id="IPR048046">
    <property type="entry name" value="Transpos_IS607"/>
</dbReference>
<organism evidence="8 9">
    <name type="scientific">Ammonifex degensii (strain DSM 10501 / KC4)</name>
    <dbReference type="NCBI Taxonomy" id="429009"/>
    <lineage>
        <taxon>Bacteria</taxon>
        <taxon>Bacillati</taxon>
        <taxon>Bacillota</taxon>
        <taxon>Clostridia</taxon>
        <taxon>Thermoanaerobacterales</taxon>
        <taxon>Thermoanaerobacteraceae</taxon>
        <taxon>Ammonifex</taxon>
    </lineage>
</organism>
<dbReference type="Gene3D" id="3.40.50.1390">
    <property type="entry name" value="Resolvase, N-terminal catalytic domain"/>
    <property type="match status" value="1"/>
</dbReference>
<proteinExistence type="predicted"/>
<dbReference type="GO" id="GO:0000150">
    <property type="term" value="F:DNA strand exchange activity"/>
    <property type="evidence" value="ECO:0007669"/>
    <property type="project" value="InterPro"/>
</dbReference>
<name>C9R8B7_AMMDK</name>
<feature type="domain" description="HTH merR-type" evidence="6">
    <location>
        <begin position="5"/>
        <end position="52"/>
    </location>
</feature>
<sequence>MKRKLLTLKECKEIYGLSRGSLLNYEKRGLITPLRTPGGVRRYKVEDIERLLGLLGESNIRLKTVLYARVSTRKQEAYLKNQIERLEEFARERGWDYEVIQEIASGVNENRRGLQKLLNMVKRGEVERVVVEYPDRLARFGFEYLRNFFDAFGVELVVLNGGENEEQMRELAEDLVAIVTSFAARVCGSKGAGRRSDNPPVPPGVSK</sequence>
<dbReference type="GO" id="GO:0003677">
    <property type="term" value="F:DNA binding"/>
    <property type="evidence" value="ECO:0007669"/>
    <property type="project" value="UniProtKB-KW"/>
</dbReference>
<dbReference type="PANTHER" id="PTHR36172">
    <property type="match status" value="1"/>
</dbReference>
<feature type="active site" description="O-(5'-phospho-DNA)-serine intermediate" evidence="4 5">
    <location>
        <position position="71"/>
    </location>
</feature>
<dbReference type="CDD" id="cd03769">
    <property type="entry name" value="SR_IS607_transposase_like"/>
    <property type="match status" value="1"/>
</dbReference>
<dbReference type="FunFam" id="3.40.50.1390:FF:000002">
    <property type="entry name" value="ORF1 in transposon ISC1904"/>
    <property type="match status" value="1"/>
</dbReference>
<dbReference type="RefSeq" id="WP_015739423.1">
    <property type="nucleotide sequence ID" value="NC_013385.1"/>
</dbReference>
<keyword evidence="3" id="KW-0233">DNA recombination</keyword>
<dbReference type="InterPro" id="IPR009061">
    <property type="entry name" value="DNA-bd_dom_put_sf"/>
</dbReference>
<dbReference type="InterPro" id="IPR000551">
    <property type="entry name" value="MerR-type_HTH_dom"/>
</dbReference>
<dbReference type="InterPro" id="IPR006118">
    <property type="entry name" value="Recombinase_CS"/>
</dbReference>
<dbReference type="GO" id="GO:0015074">
    <property type="term" value="P:DNA integration"/>
    <property type="evidence" value="ECO:0007669"/>
    <property type="project" value="UniProtKB-KW"/>
</dbReference>
<dbReference type="SUPFAM" id="SSF46955">
    <property type="entry name" value="Putative DNA-binding domain"/>
    <property type="match status" value="1"/>
</dbReference>
<dbReference type="PROSITE" id="PS51736">
    <property type="entry name" value="RECOMBINASES_3"/>
    <property type="match status" value="1"/>
</dbReference>
<dbReference type="PROSITE" id="PS50937">
    <property type="entry name" value="HTH_MERR_2"/>
    <property type="match status" value="1"/>
</dbReference>
<keyword evidence="1" id="KW-0229">DNA integration</keyword>
<evidence type="ECO:0000256" key="1">
    <source>
        <dbReference type="ARBA" id="ARBA00022908"/>
    </source>
</evidence>
<dbReference type="OrthoDB" id="3575335at2"/>
<dbReference type="KEGG" id="adg:Adeg_1449"/>
<dbReference type="Pfam" id="PF00239">
    <property type="entry name" value="Resolvase"/>
    <property type="match status" value="1"/>
</dbReference>
<dbReference type="InterPro" id="IPR036162">
    <property type="entry name" value="Resolvase-like_N_sf"/>
</dbReference>
<dbReference type="InterPro" id="IPR041718">
    <property type="entry name" value="IS607_transposase-like"/>
</dbReference>
<dbReference type="Pfam" id="PF00376">
    <property type="entry name" value="MerR"/>
    <property type="match status" value="1"/>
</dbReference>
<feature type="domain" description="Resolvase/invertase-type recombinase catalytic" evidence="7">
    <location>
        <begin position="63"/>
        <end position="207"/>
    </location>
</feature>
<evidence type="ECO:0000259" key="6">
    <source>
        <dbReference type="PROSITE" id="PS50937"/>
    </source>
</evidence>
<keyword evidence="2" id="KW-0238">DNA-binding</keyword>
<protein>
    <submittedName>
        <fullName evidence="8">Resolvase domain protein</fullName>
    </submittedName>
</protein>
<dbReference type="AlphaFoldDB" id="C9R8B7"/>
<keyword evidence="9" id="KW-1185">Reference proteome</keyword>
<dbReference type="SUPFAM" id="SSF53041">
    <property type="entry name" value="Resolvase-like"/>
    <property type="match status" value="1"/>
</dbReference>
<evidence type="ECO:0000313" key="9">
    <source>
        <dbReference type="Proteomes" id="UP000002620"/>
    </source>
</evidence>